<name>A0A7J4JHF8_9ARCH</name>
<comment type="caution">
    <text evidence="1">The sequence shown here is derived from an EMBL/GenBank/DDBJ whole genome shotgun (WGS) entry which is preliminary data.</text>
</comment>
<organism evidence="1 3">
    <name type="scientific">Candidatus Iainarchaeum sp</name>
    <dbReference type="NCBI Taxonomy" id="3101447"/>
    <lineage>
        <taxon>Archaea</taxon>
        <taxon>Candidatus Iainarchaeota</taxon>
        <taxon>Candidatus Iainarchaeia</taxon>
        <taxon>Candidatus Iainarchaeales</taxon>
        <taxon>Candidatus Iainarchaeaceae</taxon>
        <taxon>Candidatus Iainarchaeum</taxon>
    </lineage>
</organism>
<dbReference type="EMBL" id="DUGH01000027">
    <property type="protein sequence ID" value="HIH15999.1"/>
    <property type="molecule type" value="Genomic_DNA"/>
</dbReference>
<dbReference type="EMBL" id="JAGVWE010000007">
    <property type="protein sequence ID" value="MBS3063802.1"/>
    <property type="molecule type" value="Genomic_DNA"/>
</dbReference>
<protein>
    <submittedName>
        <fullName evidence="1">Uncharacterized protein</fullName>
    </submittedName>
</protein>
<reference evidence="2" key="3">
    <citation type="submission" date="2021-05" db="EMBL/GenBank/DDBJ databases">
        <title>Protein family content uncovers lineage relationships and bacterial pathway maintenance mechanisms in DPANN archaea.</title>
        <authorList>
            <person name="Castelle C.J."/>
            <person name="Meheust R."/>
            <person name="Jaffe A.L."/>
            <person name="Seitz K."/>
            <person name="Gong X."/>
            <person name="Baker B.J."/>
            <person name="Banfield J.F."/>
        </authorList>
    </citation>
    <scope>NUCLEOTIDE SEQUENCE</scope>
    <source>
        <strain evidence="2">RIFCSPLOWO2_01_FULL_58_19</strain>
    </source>
</reference>
<dbReference type="AlphaFoldDB" id="A0A7J4JHF8"/>
<reference evidence="1" key="1">
    <citation type="journal article" date="2020" name="bioRxiv">
        <title>A rank-normalized archaeal taxonomy based on genome phylogeny resolves widespread incomplete and uneven classifications.</title>
        <authorList>
            <person name="Rinke C."/>
            <person name="Chuvochina M."/>
            <person name="Mussig A.J."/>
            <person name="Chaumeil P.-A."/>
            <person name="Waite D.W."/>
            <person name="Whitman W.B."/>
            <person name="Parks D.H."/>
            <person name="Hugenholtz P."/>
        </authorList>
    </citation>
    <scope>NUCLEOTIDE SEQUENCE</scope>
    <source>
        <strain evidence="1">UBA10219</strain>
    </source>
</reference>
<evidence type="ECO:0000313" key="1">
    <source>
        <dbReference type="EMBL" id="HIH15999.1"/>
    </source>
</evidence>
<gene>
    <name evidence="1" type="ORF">HA252_01185</name>
    <name evidence="2" type="ORF">J4203_08140</name>
</gene>
<reference evidence="2" key="2">
    <citation type="submission" date="2021-03" db="EMBL/GenBank/DDBJ databases">
        <authorList>
            <person name="Jaffe A."/>
        </authorList>
    </citation>
    <scope>NUCLEOTIDE SEQUENCE</scope>
    <source>
        <strain evidence="2">RIFCSPLOWO2_01_FULL_58_19</strain>
    </source>
</reference>
<evidence type="ECO:0000313" key="3">
    <source>
        <dbReference type="Proteomes" id="UP000564964"/>
    </source>
</evidence>
<sequence>MIDNPLALKPFKGLTDYFAFFVGRGSYWHRERKILEAKQAMAQHTEFMDSFPEEQRRKLLERYTQLKGMNAKTQFIARLEGHVAALKAEKARSMVGKLPQDALKRIERMPAVQQEVMKEYYLKKVYGKDFEKRLEEDSADDLTDALLDG</sequence>
<proteinExistence type="predicted"/>
<accession>A0A7J4JHF8</accession>
<dbReference type="Proteomes" id="UP000678237">
    <property type="component" value="Unassembled WGS sequence"/>
</dbReference>
<evidence type="ECO:0000313" key="2">
    <source>
        <dbReference type="EMBL" id="MBS3063802.1"/>
    </source>
</evidence>
<dbReference type="Proteomes" id="UP000564964">
    <property type="component" value="Unassembled WGS sequence"/>
</dbReference>